<name>F2K273_MARM1</name>
<gene>
    <name evidence="1" type="ordered locus">Marme_1900</name>
</gene>
<reference evidence="1 2" key="1">
    <citation type="journal article" date="2012" name="Stand. Genomic Sci.">
        <title>Complete genome sequence of the melanogenic marine bacterium Marinomonas mediterranea type strain (MMB-1(T)).</title>
        <authorList>
            <person name="Lucas-Elio P."/>
            <person name="Goodwin L."/>
            <person name="Woyke T."/>
            <person name="Pitluck S."/>
            <person name="Nolan M."/>
            <person name="Kyrpides N.C."/>
            <person name="Detter J.C."/>
            <person name="Copeland A."/>
            <person name="Teshima H."/>
            <person name="Bruce D."/>
            <person name="Detter C."/>
            <person name="Tapia R."/>
            <person name="Han S."/>
            <person name="Land M.L."/>
            <person name="Ivanova N."/>
            <person name="Mikhailova N."/>
            <person name="Johnston A.W."/>
            <person name="Sanchez-Amat A."/>
        </authorList>
    </citation>
    <scope>NUCLEOTIDE SEQUENCE [LARGE SCALE GENOMIC DNA]</scope>
    <source>
        <strain evidence="2">ATCC 700492 / JCM 21426 / NBRC 103028 / MMB-1</strain>
    </source>
</reference>
<evidence type="ECO:0000313" key="1">
    <source>
        <dbReference type="EMBL" id="ADZ91151.1"/>
    </source>
</evidence>
<dbReference type="PANTHER" id="PTHR31630">
    <property type="entry name" value="PHYTANOYL-COA DIOXYGENASE-RELATED-RELATED"/>
    <property type="match status" value="1"/>
</dbReference>
<keyword evidence="2" id="KW-1185">Reference proteome</keyword>
<dbReference type="EMBL" id="CP002583">
    <property type="protein sequence ID" value="ADZ91151.1"/>
    <property type="molecule type" value="Genomic_DNA"/>
</dbReference>
<evidence type="ECO:0000313" key="2">
    <source>
        <dbReference type="Proteomes" id="UP000001062"/>
    </source>
</evidence>
<dbReference type="GO" id="GO:0016706">
    <property type="term" value="F:2-oxoglutarate-dependent dioxygenase activity"/>
    <property type="evidence" value="ECO:0007669"/>
    <property type="project" value="UniProtKB-ARBA"/>
</dbReference>
<dbReference type="PATRIC" id="fig|717774.3.peg.1959"/>
<sequence length="343" mass="38930">MAESTDRMALSTDIGELGVPQIKRIWSSVNGFKQGQDGDRRAEHELDCAIYNALGISVQQVLSYLYTQNASFEEFERWIVELAGLPKPLTVNRLQTAFGLTQPNPEIARYLQRVDQYPPVLSNEDLLFWEEHGYVILKQAVPIEHAKQAENVIWELINGTPSDPASWYSTQAPERHGIMIEEIQNKVFDQNRYSLKIHKAFAQLWGTSDLWVSHDRCGFNPPQTAAHLFPGPDLHWDLDFSRPLMFSTQGILYLTDTEPEQGALTLVPGFHKHLEKWLAELDQNSDPQKQDLHALGSKPIGAEAGDLIIWHSYLPHGSRPNQGDAPRIVQYINMVPCCPRLTE</sequence>
<dbReference type="Gene3D" id="2.60.120.620">
    <property type="entry name" value="q2cbj1_9rhob like domain"/>
    <property type="match status" value="1"/>
</dbReference>
<dbReference type="STRING" id="717774.Marme_1900"/>
<proteinExistence type="predicted"/>
<dbReference type="OrthoDB" id="1157001at2"/>
<dbReference type="RefSeq" id="WP_013661056.1">
    <property type="nucleotide sequence ID" value="NC_015276.1"/>
</dbReference>
<dbReference type="PANTHER" id="PTHR31630:SF6">
    <property type="entry name" value="PHYTANOYL-COA DIOXYGENASE-RELATED"/>
    <property type="match status" value="1"/>
</dbReference>
<organism evidence="1 2">
    <name type="scientific">Marinomonas mediterranea (strain ATCC 700492 / JCM 21426 / NBRC 103028 / MMB-1)</name>
    <dbReference type="NCBI Taxonomy" id="717774"/>
    <lineage>
        <taxon>Bacteria</taxon>
        <taxon>Pseudomonadati</taxon>
        <taxon>Pseudomonadota</taxon>
        <taxon>Gammaproteobacteria</taxon>
        <taxon>Oceanospirillales</taxon>
        <taxon>Oceanospirillaceae</taxon>
        <taxon>Marinomonas</taxon>
    </lineage>
</organism>
<dbReference type="HOGENOM" id="CLU_833620_0_0_6"/>
<accession>F2K273</accession>
<dbReference type="SUPFAM" id="SSF51197">
    <property type="entry name" value="Clavaminate synthase-like"/>
    <property type="match status" value="1"/>
</dbReference>
<protein>
    <submittedName>
        <fullName evidence="1">Phytanoyl-CoA dioxygenase</fullName>
    </submittedName>
</protein>
<dbReference type="KEGG" id="mme:Marme_1900"/>
<keyword evidence="1" id="KW-0560">Oxidoreductase</keyword>
<dbReference type="InterPro" id="IPR008775">
    <property type="entry name" value="Phytyl_CoA_dOase-like"/>
</dbReference>
<keyword evidence="1" id="KW-0223">Dioxygenase</keyword>
<dbReference type="Pfam" id="PF05721">
    <property type="entry name" value="PhyH"/>
    <property type="match status" value="1"/>
</dbReference>
<dbReference type="eggNOG" id="COG5285">
    <property type="taxonomic scope" value="Bacteria"/>
</dbReference>
<dbReference type="Proteomes" id="UP000001062">
    <property type="component" value="Chromosome"/>
</dbReference>
<dbReference type="AlphaFoldDB" id="F2K273"/>